<feature type="compositionally biased region" description="Pro residues" evidence="10">
    <location>
        <begin position="430"/>
        <end position="446"/>
    </location>
</feature>
<proteinExistence type="predicted"/>
<evidence type="ECO:0000256" key="10">
    <source>
        <dbReference type="SAM" id="MobiDB-lite"/>
    </source>
</evidence>
<dbReference type="EC" id="2.7.11.1" evidence="1"/>
<evidence type="ECO:0000313" key="13">
    <source>
        <dbReference type="EMBL" id="EFO80380.1"/>
    </source>
</evidence>
<dbReference type="Gene3D" id="1.10.510.10">
    <property type="entry name" value="Transferase(Phosphotransferase) domain 1"/>
    <property type="match status" value="1"/>
</dbReference>
<evidence type="ECO:0000256" key="8">
    <source>
        <dbReference type="ARBA" id="ARBA00048679"/>
    </source>
</evidence>
<name>E1IEI8_9CHLR</name>
<feature type="domain" description="Protein kinase" evidence="12">
    <location>
        <begin position="12"/>
        <end position="273"/>
    </location>
</feature>
<evidence type="ECO:0000259" key="12">
    <source>
        <dbReference type="PROSITE" id="PS50011"/>
    </source>
</evidence>
<evidence type="ECO:0000256" key="11">
    <source>
        <dbReference type="SAM" id="Phobius"/>
    </source>
</evidence>
<dbReference type="EMBL" id="ADVR01000053">
    <property type="protein sequence ID" value="EFO80380.1"/>
    <property type="molecule type" value="Genomic_DNA"/>
</dbReference>
<dbReference type="PROSITE" id="PS00107">
    <property type="entry name" value="PROTEIN_KINASE_ATP"/>
    <property type="match status" value="1"/>
</dbReference>
<dbReference type="InterPro" id="IPR017441">
    <property type="entry name" value="Protein_kinase_ATP_BS"/>
</dbReference>
<comment type="catalytic activity">
    <reaction evidence="7">
        <text>L-threonyl-[protein] + ATP = O-phospho-L-threonyl-[protein] + ADP + H(+)</text>
        <dbReference type="Rhea" id="RHEA:46608"/>
        <dbReference type="Rhea" id="RHEA-COMP:11060"/>
        <dbReference type="Rhea" id="RHEA-COMP:11605"/>
        <dbReference type="ChEBI" id="CHEBI:15378"/>
        <dbReference type="ChEBI" id="CHEBI:30013"/>
        <dbReference type="ChEBI" id="CHEBI:30616"/>
        <dbReference type="ChEBI" id="CHEBI:61977"/>
        <dbReference type="ChEBI" id="CHEBI:456216"/>
        <dbReference type="EC" id="2.7.11.1"/>
    </reaction>
</comment>
<feature type="transmembrane region" description="Helical" evidence="11">
    <location>
        <begin position="360"/>
        <end position="381"/>
    </location>
</feature>
<keyword evidence="11" id="KW-1133">Transmembrane helix</keyword>
<comment type="catalytic activity">
    <reaction evidence="8">
        <text>L-seryl-[protein] + ATP = O-phospho-L-seryl-[protein] + ADP + H(+)</text>
        <dbReference type="Rhea" id="RHEA:17989"/>
        <dbReference type="Rhea" id="RHEA-COMP:9863"/>
        <dbReference type="Rhea" id="RHEA-COMP:11604"/>
        <dbReference type="ChEBI" id="CHEBI:15378"/>
        <dbReference type="ChEBI" id="CHEBI:29999"/>
        <dbReference type="ChEBI" id="CHEBI:30616"/>
        <dbReference type="ChEBI" id="CHEBI:83421"/>
        <dbReference type="ChEBI" id="CHEBI:456216"/>
        <dbReference type="EC" id="2.7.11.1"/>
    </reaction>
</comment>
<feature type="compositionally biased region" description="Pro residues" evidence="10">
    <location>
        <begin position="517"/>
        <end position="543"/>
    </location>
</feature>
<keyword evidence="14" id="KW-1185">Reference proteome</keyword>
<dbReference type="AlphaFoldDB" id="E1IEI8"/>
<evidence type="ECO:0000256" key="2">
    <source>
        <dbReference type="ARBA" id="ARBA00022527"/>
    </source>
</evidence>
<dbReference type="PANTHER" id="PTHR43289">
    <property type="entry name" value="MITOGEN-ACTIVATED PROTEIN KINASE KINASE KINASE 20-RELATED"/>
    <property type="match status" value="1"/>
</dbReference>
<protein>
    <recommendedName>
        <fullName evidence="1">non-specific serine/threonine protein kinase</fullName>
        <ecNumber evidence="1">2.7.11.1</ecNumber>
    </recommendedName>
</protein>
<dbReference type="InterPro" id="IPR011009">
    <property type="entry name" value="Kinase-like_dom_sf"/>
</dbReference>
<dbReference type="OrthoDB" id="9814968at2"/>
<evidence type="ECO:0000313" key="14">
    <source>
        <dbReference type="Proteomes" id="UP000054010"/>
    </source>
</evidence>
<keyword evidence="2" id="KW-0723">Serine/threonine-protein kinase</keyword>
<dbReference type="PANTHER" id="PTHR43289:SF6">
    <property type="entry name" value="SERINE_THREONINE-PROTEIN KINASE NEKL-3"/>
    <property type="match status" value="1"/>
</dbReference>
<dbReference type="InterPro" id="IPR000719">
    <property type="entry name" value="Prot_kinase_dom"/>
</dbReference>
<keyword evidence="6 9" id="KW-0067">ATP-binding</keyword>
<evidence type="ECO:0000256" key="9">
    <source>
        <dbReference type="PROSITE-ProRule" id="PRU10141"/>
    </source>
</evidence>
<feature type="binding site" evidence="9">
    <location>
        <position position="41"/>
    </location>
    <ligand>
        <name>ATP</name>
        <dbReference type="ChEBI" id="CHEBI:30616"/>
    </ligand>
</feature>
<evidence type="ECO:0000256" key="3">
    <source>
        <dbReference type="ARBA" id="ARBA00022679"/>
    </source>
</evidence>
<dbReference type="FunFam" id="3.30.200.20:FF:000035">
    <property type="entry name" value="Serine/threonine protein kinase Stk1"/>
    <property type="match status" value="1"/>
</dbReference>
<accession>E1IEI8</accession>
<feature type="region of interest" description="Disordered" evidence="10">
    <location>
        <begin position="301"/>
        <end position="355"/>
    </location>
</feature>
<feature type="compositionally biased region" description="Pro residues" evidence="10">
    <location>
        <begin position="307"/>
        <end position="324"/>
    </location>
</feature>
<evidence type="ECO:0000256" key="6">
    <source>
        <dbReference type="ARBA" id="ARBA00022840"/>
    </source>
</evidence>
<dbReference type="GO" id="GO:0004674">
    <property type="term" value="F:protein serine/threonine kinase activity"/>
    <property type="evidence" value="ECO:0007669"/>
    <property type="project" value="UniProtKB-KW"/>
</dbReference>
<feature type="compositionally biased region" description="Pro residues" evidence="10">
    <location>
        <begin position="454"/>
        <end position="509"/>
    </location>
</feature>
<dbReference type="STRING" id="765420.OSCT_1739"/>
<dbReference type="eggNOG" id="COG0515">
    <property type="taxonomic scope" value="Bacteria"/>
</dbReference>
<evidence type="ECO:0000256" key="7">
    <source>
        <dbReference type="ARBA" id="ARBA00047899"/>
    </source>
</evidence>
<feature type="region of interest" description="Disordered" evidence="10">
    <location>
        <begin position="403"/>
        <end position="543"/>
    </location>
</feature>
<dbReference type="Gene3D" id="3.30.200.20">
    <property type="entry name" value="Phosphorylase Kinase, domain 1"/>
    <property type="match status" value="1"/>
</dbReference>
<keyword evidence="11" id="KW-0812">Transmembrane</keyword>
<reference evidence="13 14" key="1">
    <citation type="journal article" date="2011" name="J. Bacteriol.">
        <title>Draft genome sequence of the anoxygenic filamentous phototrophic bacterium Oscillochloris trichoides subsp. DG-6.</title>
        <authorList>
            <person name="Kuznetsov B.B."/>
            <person name="Ivanovsky R.N."/>
            <person name="Keppen O.I."/>
            <person name="Sukhacheva M.V."/>
            <person name="Bumazhkin B.K."/>
            <person name="Patutina E.O."/>
            <person name="Beletsky A.V."/>
            <person name="Mardanov A.V."/>
            <person name="Baslerov R.V."/>
            <person name="Panteleeva A.N."/>
            <person name="Kolganova T.V."/>
            <person name="Ravin N.V."/>
            <person name="Skryabin K.G."/>
        </authorList>
    </citation>
    <scope>NUCLEOTIDE SEQUENCE [LARGE SCALE GENOMIC DNA]</scope>
    <source>
        <strain evidence="13 14">DG-6</strain>
    </source>
</reference>
<keyword evidence="3" id="KW-0808">Transferase</keyword>
<dbReference type="Proteomes" id="UP000054010">
    <property type="component" value="Unassembled WGS sequence"/>
</dbReference>
<organism evidence="13 14">
    <name type="scientific">Oscillochloris trichoides DG-6</name>
    <dbReference type="NCBI Taxonomy" id="765420"/>
    <lineage>
        <taxon>Bacteria</taxon>
        <taxon>Bacillati</taxon>
        <taxon>Chloroflexota</taxon>
        <taxon>Chloroflexia</taxon>
        <taxon>Chloroflexales</taxon>
        <taxon>Chloroflexineae</taxon>
        <taxon>Oscillochloridaceae</taxon>
        <taxon>Oscillochloris</taxon>
    </lineage>
</organism>
<evidence type="ECO:0000256" key="5">
    <source>
        <dbReference type="ARBA" id="ARBA00022777"/>
    </source>
</evidence>
<dbReference type="HOGENOM" id="CLU_000288_63_44_0"/>
<keyword evidence="5 13" id="KW-0418">Kinase</keyword>
<comment type="caution">
    <text evidence="13">The sequence shown here is derived from an EMBL/GenBank/DDBJ whole genome shotgun (WGS) entry which is preliminary data.</text>
</comment>
<dbReference type="PROSITE" id="PS50011">
    <property type="entry name" value="PROTEIN_KINASE_DOM"/>
    <property type="match status" value="1"/>
</dbReference>
<dbReference type="GO" id="GO:0005524">
    <property type="term" value="F:ATP binding"/>
    <property type="evidence" value="ECO:0007669"/>
    <property type="project" value="UniProtKB-UniRule"/>
</dbReference>
<sequence>MRNLRGERLGRYEIQDELGRGGMARVYRAEDTLLRRPVAIKVLAAQLSMDSEFVRRFEREARTAAALRHPNIITIYDVGEAEGFYYIAMELINGRSLHSILTEQSALGLGYAISLLDPIAQALDFAHAQGAVHRDVKPHNIMLDRQGRVVLADFGIAQTPDADSERLTRTGVFMGTPEYISPEQAEARRVDGQSDLYSLGVVAYEIITGRVPFSGATPQLIVSHAQLPPPPPTSVVAHLPSELDLVLARALAKRPQGRYPNGTAMVAALREVAQRYQTPIATREQLAALIDPLVATDQTIPQAVGPAPRPAPRPADPAPAPHPAPRLADPAPDPRSPEPRPVPVPRPLPEHPSGQSMNTMPVLAIGGVLVVLTLLILFFVAQRFAGGSPPALPTATSNLPSPTIAIPLGSPTVTPTPSPTAVPTATPSPTLTPEPPPPTLPPPPPVFFTAVPPTAVPPTDTPVPPTDTPVPPTDTPVPPTDTPVPPTDTPVPPTDTPVPPTDTPVPPTDTPVSPTDVPVPPTDVPPTDVPPPVPPTEVPTPTV</sequence>
<evidence type="ECO:0000256" key="4">
    <source>
        <dbReference type="ARBA" id="ARBA00022741"/>
    </source>
</evidence>
<dbReference type="CDD" id="cd14014">
    <property type="entry name" value="STKc_PknB_like"/>
    <property type="match status" value="1"/>
</dbReference>
<dbReference type="SMART" id="SM00220">
    <property type="entry name" value="S_TKc"/>
    <property type="match status" value="1"/>
</dbReference>
<keyword evidence="11" id="KW-0472">Membrane</keyword>
<dbReference type="FunFam" id="1.10.510.10:FF:000021">
    <property type="entry name" value="Serine/threonine protein kinase"/>
    <property type="match status" value="1"/>
</dbReference>
<feature type="compositionally biased region" description="Pro residues" evidence="10">
    <location>
        <begin position="331"/>
        <end position="347"/>
    </location>
</feature>
<dbReference type="SUPFAM" id="SSF56112">
    <property type="entry name" value="Protein kinase-like (PK-like)"/>
    <property type="match status" value="1"/>
</dbReference>
<gene>
    <name evidence="13" type="ORF">OSCT_1739</name>
</gene>
<dbReference type="Pfam" id="PF00069">
    <property type="entry name" value="Pkinase"/>
    <property type="match status" value="1"/>
</dbReference>
<keyword evidence="4 9" id="KW-0547">Nucleotide-binding</keyword>
<evidence type="ECO:0000256" key="1">
    <source>
        <dbReference type="ARBA" id="ARBA00012513"/>
    </source>
</evidence>